<protein>
    <recommendedName>
        <fullName evidence="3">Late embryogenesis abundant protein LEA-2 subgroup domain-containing protein</fullName>
    </recommendedName>
</protein>
<dbReference type="Gene3D" id="2.60.40.1820">
    <property type="match status" value="1"/>
</dbReference>
<evidence type="ECO:0008006" key="3">
    <source>
        <dbReference type="Google" id="ProtNLM"/>
    </source>
</evidence>
<name>A0ABW3HZB1_9FLAO</name>
<proteinExistence type="predicted"/>
<accession>A0ABW3HZB1</accession>
<organism evidence="1 2">
    <name type="scientific">Pseudofulvibacter geojedonensis</name>
    <dbReference type="NCBI Taxonomy" id="1123758"/>
    <lineage>
        <taxon>Bacteria</taxon>
        <taxon>Pseudomonadati</taxon>
        <taxon>Bacteroidota</taxon>
        <taxon>Flavobacteriia</taxon>
        <taxon>Flavobacteriales</taxon>
        <taxon>Flavobacteriaceae</taxon>
        <taxon>Pseudofulvibacter</taxon>
    </lineage>
</organism>
<comment type="caution">
    <text evidence="1">The sequence shown here is derived from an EMBL/GenBank/DDBJ whole genome shotgun (WGS) entry which is preliminary data.</text>
</comment>
<dbReference type="SUPFAM" id="SSF117070">
    <property type="entry name" value="LEA14-like"/>
    <property type="match status" value="1"/>
</dbReference>
<evidence type="ECO:0000313" key="2">
    <source>
        <dbReference type="Proteomes" id="UP001596997"/>
    </source>
</evidence>
<dbReference type="EMBL" id="JBHTJM010000002">
    <property type="protein sequence ID" value="MFD0962794.1"/>
    <property type="molecule type" value="Genomic_DNA"/>
</dbReference>
<keyword evidence="2" id="KW-1185">Reference proteome</keyword>
<gene>
    <name evidence="1" type="ORF">ACFQ1O_02105</name>
</gene>
<sequence length="152" mass="17050">MKQTIAFLILFLSLNSCIKRNIEYQKLENIKIISVDSNEITLSADAIFKNPNILGGKVFPEDLKVFIGEEEITSVKSRDFKVPAVKEFSVPLEATIPFNKIPGYKKGGILGVIMGSLSKTHKVSFKGILNYRVAGFKSIYKIDHTEELKLEL</sequence>
<evidence type="ECO:0000313" key="1">
    <source>
        <dbReference type="EMBL" id="MFD0962794.1"/>
    </source>
</evidence>
<reference evidence="2" key="1">
    <citation type="journal article" date="2019" name="Int. J. Syst. Evol. Microbiol.">
        <title>The Global Catalogue of Microorganisms (GCM) 10K type strain sequencing project: providing services to taxonomists for standard genome sequencing and annotation.</title>
        <authorList>
            <consortium name="The Broad Institute Genomics Platform"/>
            <consortium name="The Broad Institute Genome Sequencing Center for Infectious Disease"/>
            <person name="Wu L."/>
            <person name="Ma J."/>
        </authorList>
    </citation>
    <scope>NUCLEOTIDE SEQUENCE [LARGE SCALE GENOMIC DNA]</scope>
    <source>
        <strain evidence="2">CCUG 62114</strain>
    </source>
</reference>
<dbReference type="RefSeq" id="WP_377712818.1">
    <property type="nucleotide sequence ID" value="NZ_JBHTJM010000002.1"/>
</dbReference>
<dbReference type="Proteomes" id="UP001596997">
    <property type="component" value="Unassembled WGS sequence"/>
</dbReference>